<dbReference type="InterPro" id="IPR016187">
    <property type="entry name" value="CTDL_fold"/>
</dbReference>
<keyword evidence="3" id="KW-1185">Reference proteome</keyword>
<dbReference type="OrthoDB" id="9768004at2"/>
<dbReference type="GO" id="GO:0120147">
    <property type="term" value="F:formylglycine-generating oxidase activity"/>
    <property type="evidence" value="ECO:0007669"/>
    <property type="project" value="TreeGrafter"/>
</dbReference>
<proteinExistence type="predicted"/>
<dbReference type="Pfam" id="PF03781">
    <property type="entry name" value="FGE-sulfatase"/>
    <property type="match status" value="1"/>
</dbReference>
<reference evidence="2 3" key="1">
    <citation type="submission" date="2018-08" db="EMBL/GenBank/DDBJ databases">
        <title>Altererythrobacter sp.Ery1 and Ery12, the genome sequencing of novel strains in genus Alterythrobacter.</title>
        <authorList>
            <person name="Cheng H."/>
            <person name="Wu Y.-H."/>
            <person name="Fang C."/>
            <person name="Xu X.-W."/>
        </authorList>
    </citation>
    <scope>NUCLEOTIDE SEQUENCE [LARGE SCALE GENOMIC DNA]</scope>
    <source>
        <strain evidence="2 3">Ery1</strain>
    </source>
</reference>
<dbReference type="Gene3D" id="3.90.1580.10">
    <property type="entry name" value="paralog of FGE (formylglycine-generating enzyme)"/>
    <property type="match status" value="1"/>
</dbReference>
<organism evidence="2 3">
    <name type="scientific">Pelagerythrobacter aerophilus</name>
    <dbReference type="NCBI Taxonomy" id="2306995"/>
    <lineage>
        <taxon>Bacteria</taxon>
        <taxon>Pseudomonadati</taxon>
        <taxon>Pseudomonadota</taxon>
        <taxon>Alphaproteobacteria</taxon>
        <taxon>Sphingomonadales</taxon>
        <taxon>Erythrobacteraceae</taxon>
        <taxon>Pelagerythrobacter</taxon>
    </lineage>
</organism>
<comment type="caution">
    <text evidence="2">The sequence shown here is derived from an EMBL/GenBank/DDBJ whole genome shotgun (WGS) entry which is preliminary data.</text>
</comment>
<sequence>MERTGTRPGLEARASAKRFAVTLTAASLLLVAAAPDGEAQRSELVPEMVSIPGGSFAMGATVDRGYGPIDGPTHEVAIAPFQLAAHEVTVGDFRTFTEETGYVTAGKCNVYDEGTSWHINPDRNWRTPGFAQGDDHPVLCVSWRDTQAYIEWLNARTGKQYRLPSEAEWEYVATLADLGNARSGGEGVTHELANIGKVECCGGKAEGRDVWIETAPVGSFPADRLGLHDIRGNVWEWQADCYHENYVDAPVDGSARSECPTPDYHVIRGGSYGDAGEFLEERFRLRGPEDQGYFTVGFRLAHSVE</sequence>
<dbReference type="Proteomes" id="UP000285092">
    <property type="component" value="Unassembled WGS sequence"/>
</dbReference>
<dbReference type="SUPFAM" id="SSF56436">
    <property type="entry name" value="C-type lectin-like"/>
    <property type="match status" value="1"/>
</dbReference>
<protein>
    <submittedName>
        <fullName evidence="2">Formylglycine-generating enzyme family protein</fullName>
    </submittedName>
</protein>
<evidence type="ECO:0000313" key="2">
    <source>
        <dbReference type="EMBL" id="RIV79204.1"/>
    </source>
</evidence>
<dbReference type="PANTHER" id="PTHR23150">
    <property type="entry name" value="SULFATASE MODIFYING FACTOR 1, 2"/>
    <property type="match status" value="1"/>
</dbReference>
<gene>
    <name evidence="2" type="ORF">D2V04_04105</name>
</gene>
<dbReference type="InterPro" id="IPR005532">
    <property type="entry name" value="SUMF_dom"/>
</dbReference>
<name>A0A418NIZ2_9SPHN</name>
<dbReference type="PANTHER" id="PTHR23150:SF35">
    <property type="entry name" value="BLL6746 PROTEIN"/>
    <property type="match status" value="1"/>
</dbReference>
<evidence type="ECO:0000259" key="1">
    <source>
        <dbReference type="Pfam" id="PF03781"/>
    </source>
</evidence>
<evidence type="ECO:0000313" key="3">
    <source>
        <dbReference type="Proteomes" id="UP000285092"/>
    </source>
</evidence>
<dbReference type="InterPro" id="IPR042095">
    <property type="entry name" value="SUMF_sf"/>
</dbReference>
<dbReference type="EMBL" id="QXFK01000014">
    <property type="protein sequence ID" value="RIV79204.1"/>
    <property type="molecule type" value="Genomic_DNA"/>
</dbReference>
<dbReference type="AlphaFoldDB" id="A0A418NIZ2"/>
<accession>A0A418NIZ2</accession>
<dbReference type="InterPro" id="IPR051043">
    <property type="entry name" value="Sulfatase_Mod_Factor_Kinase"/>
</dbReference>
<feature type="domain" description="Sulfatase-modifying factor enzyme-like" evidence="1">
    <location>
        <begin position="45"/>
        <end position="301"/>
    </location>
</feature>